<name>A0A448Z680_9STRA</name>
<proteinExistence type="predicted"/>
<sequence length="292" mass="32458">MEPNAPNGRRTGTVNYSEEELEDLMEVIVEELPIDSEQWNTVVARHAVKYPFDRSKKSIRNKYNAIKKKRSSTGNPNMPRYVMLARRAHYLIGRKANLGTGEEDFDMKKGFIVSEAEEGLERIPSAEVQEGRAPVAPVIQAGDASTVEGEESPTILPVKVQSSTPNKRSYSKVPDATVFNEYLISQQARDKENREIALEQSKIAKEASEIAKETNLMWKNALAMAMSCFQQWQSTQLQPPVLQNTGTNNDNAVLHDRTNNDDNAAASSYQSSADKRPGTSATIGEESHGENN</sequence>
<evidence type="ECO:0000256" key="1">
    <source>
        <dbReference type="SAM" id="MobiDB-lite"/>
    </source>
</evidence>
<protein>
    <recommendedName>
        <fullName evidence="4">Myb-like domain-containing protein</fullName>
    </recommendedName>
</protein>
<dbReference type="OrthoDB" id="99432at2759"/>
<reference evidence="2 3" key="1">
    <citation type="submission" date="2019-01" db="EMBL/GenBank/DDBJ databases">
        <authorList>
            <person name="Ferrante I. M."/>
        </authorList>
    </citation>
    <scope>NUCLEOTIDE SEQUENCE [LARGE SCALE GENOMIC DNA]</scope>
    <source>
        <strain evidence="2 3">B856</strain>
    </source>
</reference>
<feature type="region of interest" description="Disordered" evidence="1">
    <location>
        <begin position="240"/>
        <end position="292"/>
    </location>
</feature>
<feature type="compositionally biased region" description="Polar residues" evidence="1">
    <location>
        <begin position="240"/>
        <end position="251"/>
    </location>
</feature>
<feature type="compositionally biased region" description="Polar residues" evidence="1">
    <location>
        <begin position="261"/>
        <end position="272"/>
    </location>
</feature>
<keyword evidence="3" id="KW-1185">Reference proteome</keyword>
<evidence type="ECO:0008006" key="4">
    <source>
        <dbReference type="Google" id="ProtNLM"/>
    </source>
</evidence>
<dbReference type="Proteomes" id="UP000291116">
    <property type="component" value="Unassembled WGS sequence"/>
</dbReference>
<evidence type="ECO:0000313" key="3">
    <source>
        <dbReference type="Proteomes" id="UP000291116"/>
    </source>
</evidence>
<dbReference type="AlphaFoldDB" id="A0A448Z680"/>
<gene>
    <name evidence="2" type="ORF">PSNMU_V1.4_AUG-EV-PASAV3_0043440</name>
</gene>
<accession>A0A448Z680</accession>
<dbReference type="PANTHER" id="PTHR34409">
    <property type="entry name" value="SET DOMAIN-CONTAINING PROTEIN"/>
    <property type="match status" value="1"/>
</dbReference>
<dbReference type="PANTHER" id="PTHR34409:SF1">
    <property type="entry name" value="MYB-LIKE DOMAIN-CONTAINING PROTEIN"/>
    <property type="match status" value="1"/>
</dbReference>
<dbReference type="EMBL" id="CAACVS010000130">
    <property type="protein sequence ID" value="VEU37542.1"/>
    <property type="molecule type" value="Genomic_DNA"/>
</dbReference>
<evidence type="ECO:0000313" key="2">
    <source>
        <dbReference type="EMBL" id="VEU37542.1"/>
    </source>
</evidence>
<organism evidence="2 3">
    <name type="scientific">Pseudo-nitzschia multistriata</name>
    <dbReference type="NCBI Taxonomy" id="183589"/>
    <lineage>
        <taxon>Eukaryota</taxon>
        <taxon>Sar</taxon>
        <taxon>Stramenopiles</taxon>
        <taxon>Ochrophyta</taxon>
        <taxon>Bacillariophyta</taxon>
        <taxon>Bacillariophyceae</taxon>
        <taxon>Bacillariophycidae</taxon>
        <taxon>Bacillariales</taxon>
        <taxon>Bacillariaceae</taxon>
        <taxon>Pseudo-nitzschia</taxon>
    </lineage>
</organism>